<feature type="compositionally biased region" description="Basic and acidic residues" evidence="1">
    <location>
        <begin position="14"/>
        <end position="24"/>
    </location>
</feature>
<dbReference type="EMBL" id="CP034464">
    <property type="protein sequence ID" value="AZP12263.1"/>
    <property type="molecule type" value="Genomic_DNA"/>
</dbReference>
<evidence type="ECO:0000313" key="2">
    <source>
        <dbReference type="EMBL" id="AZP12263.1"/>
    </source>
</evidence>
<dbReference type="KEGG" id="upv:EJN92_09785"/>
<feature type="region of interest" description="Disordered" evidence="1">
    <location>
        <begin position="1"/>
        <end position="72"/>
    </location>
</feature>
<keyword evidence="3" id="KW-1185">Reference proteome</keyword>
<reference evidence="2 3" key="1">
    <citation type="journal article" date="2011" name="Int. J. Syst. Evol. Microbiol.">
        <title>Description of Undibacterium oligocarboniphilum sp. nov., isolated from purified water, and Undibacterium pigrum strain CCUG 49012 as the type strain of Undibacterium parvum sp. nov., and emended descriptions of the genus Undibacterium and the species Undibacterium pigrum.</title>
        <authorList>
            <person name="Eder W."/>
            <person name="Wanner G."/>
            <person name="Ludwig W."/>
            <person name="Busse H.J."/>
            <person name="Ziemke-Kageler F."/>
            <person name="Lang E."/>
        </authorList>
    </citation>
    <scope>NUCLEOTIDE SEQUENCE [LARGE SCALE GENOMIC DNA]</scope>
    <source>
        <strain evidence="2 3">DSM 23061</strain>
    </source>
</reference>
<feature type="compositionally biased region" description="Low complexity" evidence="1">
    <location>
        <begin position="57"/>
        <end position="72"/>
    </location>
</feature>
<proteinExistence type="predicted"/>
<evidence type="ECO:0000313" key="3">
    <source>
        <dbReference type="Proteomes" id="UP000275663"/>
    </source>
</evidence>
<evidence type="ECO:0000256" key="1">
    <source>
        <dbReference type="SAM" id="MobiDB-lite"/>
    </source>
</evidence>
<accession>A0A3Q9BQP2</accession>
<dbReference type="AlphaFoldDB" id="A0A3Q9BQP2"/>
<dbReference type="Proteomes" id="UP000275663">
    <property type="component" value="Chromosome"/>
</dbReference>
<organism evidence="2 3">
    <name type="scientific">Undibacterium parvum</name>
    <dbReference type="NCBI Taxonomy" id="401471"/>
    <lineage>
        <taxon>Bacteria</taxon>
        <taxon>Pseudomonadati</taxon>
        <taxon>Pseudomonadota</taxon>
        <taxon>Betaproteobacteria</taxon>
        <taxon>Burkholderiales</taxon>
        <taxon>Oxalobacteraceae</taxon>
        <taxon>Undibacterium</taxon>
    </lineage>
</organism>
<gene>
    <name evidence="2" type="ORF">EJN92_09785</name>
</gene>
<dbReference type="RefSeq" id="WP_126127645.1">
    <property type="nucleotide sequence ID" value="NZ_CP034464.1"/>
</dbReference>
<protein>
    <submittedName>
        <fullName evidence="2">Uncharacterized protein</fullName>
    </submittedName>
</protein>
<name>A0A3Q9BQP2_9BURK</name>
<sequence>MTAEQRKAQINQLKADKAKLDKAMGQKTAAKPAVKSEAKPTAKLDNKPAESQAKDVAPAAAAATPPNAATQQ</sequence>
<feature type="compositionally biased region" description="Basic and acidic residues" evidence="1">
    <location>
        <begin position="34"/>
        <end position="48"/>
    </location>
</feature>